<evidence type="ECO:0000313" key="3">
    <source>
        <dbReference type="Proteomes" id="UP001206572"/>
    </source>
</evidence>
<protein>
    <recommendedName>
        <fullName evidence="4">DUF3325 domain-containing protein</fullName>
    </recommendedName>
</protein>
<keyword evidence="1" id="KW-1133">Transmembrane helix</keyword>
<accession>A0ABT2AF07</accession>
<organism evidence="2 3">
    <name type="scientific">Massilia agri</name>
    <dbReference type="NCBI Taxonomy" id="1886785"/>
    <lineage>
        <taxon>Bacteria</taxon>
        <taxon>Pseudomonadati</taxon>
        <taxon>Pseudomonadota</taxon>
        <taxon>Betaproteobacteria</taxon>
        <taxon>Burkholderiales</taxon>
        <taxon>Oxalobacteraceae</taxon>
        <taxon>Telluria group</taxon>
        <taxon>Massilia</taxon>
    </lineage>
</organism>
<evidence type="ECO:0000256" key="1">
    <source>
        <dbReference type="SAM" id="Phobius"/>
    </source>
</evidence>
<sequence length="86" mass="9871">MLSFLGVYAAVMLLHAWESRREFRRHPEKAARYEALPLGYKLACCFAVMPLLAAGGFHEAWPVVGLVFFFVLESACLRWYRKAGLY</sequence>
<keyword evidence="1" id="KW-0472">Membrane</keyword>
<dbReference type="RefSeq" id="WP_258825908.1">
    <property type="nucleotide sequence ID" value="NZ_JANUHA010000001.1"/>
</dbReference>
<feature type="transmembrane region" description="Helical" evidence="1">
    <location>
        <begin position="60"/>
        <end position="80"/>
    </location>
</feature>
<dbReference type="Proteomes" id="UP001206572">
    <property type="component" value="Unassembled WGS sequence"/>
</dbReference>
<proteinExistence type="predicted"/>
<evidence type="ECO:0000313" key="2">
    <source>
        <dbReference type="EMBL" id="MCS0594816.1"/>
    </source>
</evidence>
<name>A0ABT2AF07_9BURK</name>
<keyword evidence="1" id="KW-0812">Transmembrane</keyword>
<dbReference type="EMBL" id="JANUHA010000001">
    <property type="protein sequence ID" value="MCS0594816.1"/>
    <property type="molecule type" value="Genomic_DNA"/>
</dbReference>
<keyword evidence="3" id="KW-1185">Reference proteome</keyword>
<comment type="caution">
    <text evidence="2">The sequence shown here is derived from an EMBL/GenBank/DDBJ whole genome shotgun (WGS) entry which is preliminary data.</text>
</comment>
<gene>
    <name evidence="2" type="ORF">NX780_00490</name>
</gene>
<evidence type="ECO:0008006" key="4">
    <source>
        <dbReference type="Google" id="ProtNLM"/>
    </source>
</evidence>
<reference evidence="2 3" key="1">
    <citation type="submission" date="2022-08" db="EMBL/GenBank/DDBJ databases">
        <title>Reclassification of Massilia species as members of the genera Telluria, Duganella, Pseudoduganella, Mokoshia gen. nov. and Zemynaea gen. nov. using orthogonal and non-orthogonal genome-based approaches.</title>
        <authorList>
            <person name="Bowman J.P."/>
        </authorList>
    </citation>
    <scope>NUCLEOTIDE SEQUENCE [LARGE SCALE GENOMIC DNA]</scope>
    <source>
        <strain evidence="2 3">JCM 31661</strain>
    </source>
</reference>